<organism evidence="1 2">
    <name type="scientific">Lasiosphaeria hispida</name>
    <dbReference type="NCBI Taxonomy" id="260671"/>
    <lineage>
        <taxon>Eukaryota</taxon>
        <taxon>Fungi</taxon>
        <taxon>Dikarya</taxon>
        <taxon>Ascomycota</taxon>
        <taxon>Pezizomycotina</taxon>
        <taxon>Sordariomycetes</taxon>
        <taxon>Sordariomycetidae</taxon>
        <taxon>Sordariales</taxon>
        <taxon>Lasiosphaeriaceae</taxon>
        <taxon>Lasiosphaeria</taxon>
    </lineage>
</organism>
<proteinExistence type="predicted"/>
<dbReference type="EMBL" id="JAUIQD010000001">
    <property type="protein sequence ID" value="KAK3362825.1"/>
    <property type="molecule type" value="Genomic_DNA"/>
</dbReference>
<sequence>MVSRAAAAAAAAALHLPSHLVFIRGLVRPACSADVSLICMAAPSTTVRSVEWPLPTPKCPTLESQMVCECAHRGQRIYITRPACFRPPAKPKRRRDCLPIQPPDSVPRYTLIAHLLGDGQHPCTFARFSPLAALWSVECSGAGGHIYVNKRIQG</sequence>
<protein>
    <submittedName>
        <fullName evidence="1">Uncharacterized protein</fullName>
    </submittedName>
</protein>
<reference evidence="1" key="1">
    <citation type="journal article" date="2023" name="Mol. Phylogenet. Evol.">
        <title>Genome-scale phylogeny and comparative genomics of the fungal order Sordariales.</title>
        <authorList>
            <person name="Hensen N."/>
            <person name="Bonometti L."/>
            <person name="Westerberg I."/>
            <person name="Brannstrom I.O."/>
            <person name="Guillou S."/>
            <person name="Cros-Aarteil S."/>
            <person name="Calhoun S."/>
            <person name="Haridas S."/>
            <person name="Kuo A."/>
            <person name="Mondo S."/>
            <person name="Pangilinan J."/>
            <person name="Riley R."/>
            <person name="LaButti K."/>
            <person name="Andreopoulos B."/>
            <person name="Lipzen A."/>
            <person name="Chen C."/>
            <person name="Yan M."/>
            <person name="Daum C."/>
            <person name="Ng V."/>
            <person name="Clum A."/>
            <person name="Steindorff A."/>
            <person name="Ohm R.A."/>
            <person name="Martin F."/>
            <person name="Silar P."/>
            <person name="Natvig D.O."/>
            <person name="Lalanne C."/>
            <person name="Gautier V."/>
            <person name="Ament-Velasquez S.L."/>
            <person name="Kruys A."/>
            <person name="Hutchinson M.I."/>
            <person name="Powell A.J."/>
            <person name="Barry K."/>
            <person name="Miller A.N."/>
            <person name="Grigoriev I.V."/>
            <person name="Debuchy R."/>
            <person name="Gladieux P."/>
            <person name="Hiltunen Thoren M."/>
            <person name="Johannesson H."/>
        </authorList>
    </citation>
    <scope>NUCLEOTIDE SEQUENCE</scope>
    <source>
        <strain evidence="1">CBS 955.72</strain>
    </source>
</reference>
<gene>
    <name evidence="1" type="ORF">B0T25DRAFT_19159</name>
</gene>
<dbReference type="Proteomes" id="UP001275084">
    <property type="component" value="Unassembled WGS sequence"/>
</dbReference>
<evidence type="ECO:0000313" key="1">
    <source>
        <dbReference type="EMBL" id="KAK3362825.1"/>
    </source>
</evidence>
<keyword evidence="2" id="KW-1185">Reference proteome</keyword>
<accession>A0AAJ0HTX9</accession>
<dbReference type="AlphaFoldDB" id="A0AAJ0HTX9"/>
<evidence type="ECO:0000313" key="2">
    <source>
        <dbReference type="Proteomes" id="UP001275084"/>
    </source>
</evidence>
<reference evidence="1" key="2">
    <citation type="submission" date="2023-06" db="EMBL/GenBank/DDBJ databases">
        <authorList>
            <consortium name="Lawrence Berkeley National Laboratory"/>
            <person name="Haridas S."/>
            <person name="Hensen N."/>
            <person name="Bonometti L."/>
            <person name="Westerberg I."/>
            <person name="Brannstrom I.O."/>
            <person name="Guillou S."/>
            <person name="Cros-Aarteil S."/>
            <person name="Calhoun S."/>
            <person name="Kuo A."/>
            <person name="Mondo S."/>
            <person name="Pangilinan J."/>
            <person name="Riley R."/>
            <person name="Labutti K."/>
            <person name="Andreopoulos B."/>
            <person name="Lipzen A."/>
            <person name="Chen C."/>
            <person name="Yanf M."/>
            <person name="Daum C."/>
            <person name="Ng V."/>
            <person name="Clum A."/>
            <person name="Steindorff A."/>
            <person name="Ohm R."/>
            <person name="Martin F."/>
            <person name="Silar P."/>
            <person name="Natvig D."/>
            <person name="Lalanne C."/>
            <person name="Gautier V."/>
            <person name="Ament-Velasquez S.L."/>
            <person name="Kruys A."/>
            <person name="Hutchinson M.I."/>
            <person name="Powell A.J."/>
            <person name="Barry K."/>
            <person name="Miller A.N."/>
            <person name="Grigoriev I.V."/>
            <person name="Debuchy R."/>
            <person name="Gladieux P."/>
            <person name="Thoren M.H."/>
            <person name="Johannesson H."/>
        </authorList>
    </citation>
    <scope>NUCLEOTIDE SEQUENCE</scope>
    <source>
        <strain evidence="1">CBS 955.72</strain>
    </source>
</reference>
<name>A0AAJ0HTX9_9PEZI</name>
<comment type="caution">
    <text evidence="1">The sequence shown here is derived from an EMBL/GenBank/DDBJ whole genome shotgun (WGS) entry which is preliminary data.</text>
</comment>